<accession>A0A5B7FFT8</accession>
<gene>
    <name evidence="1" type="ORF">E2C01_039050</name>
</gene>
<name>A0A5B7FFT8_PORTR</name>
<dbReference type="Proteomes" id="UP000324222">
    <property type="component" value="Unassembled WGS sequence"/>
</dbReference>
<reference evidence="1 2" key="1">
    <citation type="submission" date="2019-05" db="EMBL/GenBank/DDBJ databases">
        <title>Another draft genome of Portunus trituberculatus and its Hox gene families provides insights of decapod evolution.</title>
        <authorList>
            <person name="Jeong J.-H."/>
            <person name="Song I."/>
            <person name="Kim S."/>
            <person name="Choi T."/>
            <person name="Kim D."/>
            <person name="Ryu S."/>
            <person name="Kim W."/>
        </authorList>
    </citation>
    <scope>NUCLEOTIDE SEQUENCE [LARGE SCALE GENOMIC DNA]</scope>
    <source>
        <tissue evidence="1">Muscle</tissue>
    </source>
</reference>
<keyword evidence="2" id="KW-1185">Reference proteome</keyword>
<evidence type="ECO:0000313" key="2">
    <source>
        <dbReference type="Proteomes" id="UP000324222"/>
    </source>
</evidence>
<comment type="caution">
    <text evidence="1">The sequence shown here is derived from an EMBL/GenBank/DDBJ whole genome shotgun (WGS) entry which is preliminary data.</text>
</comment>
<evidence type="ECO:0000313" key="1">
    <source>
        <dbReference type="EMBL" id="MPC45352.1"/>
    </source>
</evidence>
<dbReference type="EMBL" id="VSRR010006686">
    <property type="protein sequence ID" value="MPC45352.1"/>
    <property type="molecule type" value="Genomic_DNA"/>
</dbReference>
<protein>
    <submittedName>
        <fullName evidence="1">Uncharacterized protein</fullName>
    </submittedName>
</protein>
<dbReference type="AlphaFoldDB" id="A0A5B7FFT8"/>
<organism evidence="1 2">
    <name type="scientific">Portunus trituberculatus</name>
    <name type="common">Swimming crab</name>
    <name type="synonym">Neptunus trituberculatus</name>
    <dbReference type="NCBI Taxonomy" id="210409"/>
    <lineage>
        <taxon>Eukaryota</taxon>
        <taxon>Metazoa</taxon>
        <taxon>Ecdysozoa</taxon>
        <taxon>Arthropoda</taxon>
        <taxon>Crustacea</taxon>
        <taxon>Multicrustacea</taxon>
        <taxon>Malacostraca</taxon>
        <taxon>Eumalacostraca</taxon>
        <taxon>Eucarida</taxon>
        <taxon>Decapoda</taxon>
        <taxon>Pleocyemata</taxon>
        <taxon>Brachyura</taxon>
        <taxon>Eubrachyura</taxon>
        <taxon>Portunoidea</taxon>
        <taxon>Portunidae</taxon>
        <taxon>Portuninae</taxon>
        <taxon>Portunus</taxon>
    </lineage>
</organism>
<sequence length="123" mass="13811">MKKPESKVKLEENGTFKENHLLCPALFVCLSVCLSSLSLACQVKMAGAAAAAHCINRIKRLVKCSCCRVVLRRLLTSPTAWDILVYGRLEMRHQSTCKQLTTIHAGVKVKQRLPVIYVMVERK</sequence>
<proteinExistence type="predicted"/>